<keyword evidence="2" id="KW-0964">Secreted</keyword>
<dbReference type="InterPro" id="IPR019931">
    <property type="entry name" value="LPXTG_anchor"/>
</dbReference>
<keyword evidence="6" id="KW-0472">Membrane</keyword>
<name>A0A3Q9FXX3_STRLT</name>
<feature type="compositionally biased region" description="Low complexity" evidence="5">
    <location>
        <begin position="279"/>
        <end position="292"/>
    </location>
</feature>
<feature type="transmembrane region" description="Helical" evidence="6">
    <location>
        <begin position="318"/>
        <end position="337"/>
    </location>
</feature>
<evidence type="ECO:0000256" key="4">
    <source>
        <dbReference type="ARBA" id="ARBA00023088"/>
    </source>
</evidence>
<dbReference type="AlphaFoldDB" id="A0A3Q9FXX3"/>
<evidence type="ECO:0000313" key="9">
    <source>
        <dbReference type="Proteomes" id="UP000267900"/>
    </source>
</evidence>
<keyword evidence="1" id="KW-0134">Cell wall</keyword>
<evidence type="ECO:0000256" key="6">
    <source>
        <dbReference type="SAM" id="Phobius"/>
    </source>
</evidence>
<keyword evidence="4" id="KW-0572">Peptidoglycan-anchor</keyword>
<evidence type="ECO:0000313" key="8">
    <source>
        <dbReference type="EMBL" id="AZQ71038.1"/>
    </source>
</evidence>
<feature type="domain" description="Gram-positive cocci surface proteins LPxTG" evidence="7">
    <location>
        <begin position="307"/>
        <end position="347"/>
    </location>
</feature>
<feature type="compositionally biased region" description="Basic and acidic residues" evidence="5">
    <location>
        <begin position="298"/>
        <end position="308"/>
    </location>
</feature>
<evidence type="ECO:0000256" key="1">
    <source>
        <dbReference type="ARBA" id="ARBA00022512"/>
    </source>
</evidence>
<proteinExistence type="predicted"/>
<evidence type="ECO:0000259" key="7">
    <source>
        <dbReference type="PROSITE" id="PS50847"/>
    </source>
</evidence>
<sequence length="350" mass="34672">MSPIGAPAAPFSRGGSTHVFSTTSSSFGMPAHRFAALAATVTATALTLGAASVPASATDAGSGSGTGRADATVLRTGLDVSVLGKAAHVPVEAALNDVHAPADASKTALTVTLDGIEGGKAVDILRAEAATSRATADRRAAKGYANLVHAKVHLPGLPLRSLIEIQQVTSEAVCEAGAKPKATANLLGSVSVLGKKVTLTPNGPTKVTVPGVGDVRLDLSKTVTTSRTAAATALDLDVSVDPLALGVAKVVGKVTLVRASCESPADRPSDPVKPKDDGPGAPAKTGTGTEAKQASAERTTEPAGHDLAETGGGSATPYLAAAAGLLVVGGGGALIAARRRKESRREEGQG</sequence>
<organism evidence="8 9">
    <name type="scientific">Streptomyces luteoverticillatus</name>
    <name type="common">Streptoverticillium luteoverticillatus</name>
    <dbReference type="NCBI Taxonomy" id="66425"/>
    <lineage>
        <taxon>Bacteria</taxon>
        <taxon>Bacillati</taxon>
        <taxon>Actinomycetota</taxon>
        <taxon>Actinomycetes</taxon>
        <taxon>Kitasatosporales</taxon>
        <taxon>Streptomycetaceae</taxon>
        <taxon>Streptomyces</taxon>
    </lineage>
</organism>
<dbReference type="EMBL" id="CP034587">
    <property type="protein sequence ID" value="AZQ71038.1"/>
    <property type="molecule type" value="Genomic_DNA"/>
</dbReference>
<dbReference type="NCBIfam" id="NF041528">
    <property type="entry name" value="strep_LAETG"/>
    <property type="match status" value="1"/>
</dbReference>
<dbReference type="PROSITE" id="PS50847">
    <property type="entry name" value="GRAM_POS_ANCHORING"/>
    <property type="match status" value="1"/>
</dbReference>
<keyword evidence="3" id="KW-0732">Signal</keyword>
<feature type="region of interest" description="Disordered" evidence="5">
    <location>
        <begin position="260"/>
        <end position="315"/>
    </location>
</feature>
<gene>
    <name evidence="8" type="ORF">EKH77_07295</name>
</gene>
<dbReference type="InterPro" id="IPR048202">
    <property type="entry name" value="SCO1860-like"/>
</dbReference>
<evidence type="ECO:0000256" key="5">
    <source>
        <dbReference type="SAM" id="MobiDB-lite"/>
    </source>
</evidence>
<evidence type="ECO:0000256" key="2">
    <source>
        <dbReference type="ARBA" id="ARBA00022525"/>
    </source>
</evidence>
<dbReference type="NCBIfam" id="NF041527">
    <property type="entry name" value="SCO1860_LAETG"/>
    <property type="match status" value="1"/>
</dbReference>
<accession>A0A3Q9FXX3</accession>
<dbReference type="Proteomes" id="UP000267900">
    <property type="component" value="Chromosome"/>
</dbReference>
<reference evidence="8 9" key="1">
    <citation type="submission" date="2018-12" db="EMBL/GenBank/DDBJ databases">
        <title>The whole draft genome of Streptomyce luteoverticillatus CGMCC 15060.</title>
        <authorList>
            <person name="Feng Z."/>
            <person name="Chen G."/>
            <person name="Zhang J."/>
            <person name="Zhu H."/>
            <person name="Yu X."/>
            <person name="Zhang W."/>
            <person name="Zhang X."/>
        </authorList>
    </citation>
    <scope>NUCLEOTIDE SEQUENCE [LARGE SCALE GENOMIC DNA]</scope>
    <source>
        <strain evidence="8 9">CGMCC 15060</strain>
    </source>
</reference>
<keyword evidence="9" id="KW-1185">Reference proteome</keyword>
<keyword evidence="6" id="KW-1133">Transmembrane helix</keyword>
<protein>
    <submittedName>
        <fullName evidence="8">LPXTG cell wall anchor domain-containing protein</fullName>
    </submittedName>
</protein>
<evidence type="ECO:0000256" key="3">
    <source>
        <dbReference type="ARBA" id="ARBA00022729"/>
    </source>
</evidence>
<keyword evidence="6" id="KW-0812">Transmembrane</keyword>
<dbReference type="NCBIfam" id="TIGR01167">
    <property type="entry name" value="LPXTG_anchor"/>
    <property type="match status" value="1"/>
</dbReference>
<dbReference type="OrthoDB" id="3853778at2"/>
<feature type="compositionally biased region" description="Basic and acidic residues" evidence="5">
    <location>
        <begin position="264"/>
        <end position="278"/>
    </location>
</feature>